<gene>
    <name evidence="1" type="ORF">HMPREF1541_10787</name>
</gene>
<dbReference type="STRING" id="1220924.W2S6A2"/>
<reference evidence="1 2" key="1">
    <citation type="submission" date="2013-03" db="EMBL/GenBank/DDBJ databases">
        <title>The Genome Sequence of Phialophora europaea CBS 101466.</title>
        <authorList>
            <consortium name="The Broad Institute Genomics Platform"/>
            <person name="Cuomo C."/>
            <person name="de Hoog S."/>
            <person name="Gorbushina A."/>
            <person name="Walker B."/>
            <person name="Young S.K."/>
            <person name="Zeng Q."/>
            <person name="Gargeya S."/>
            <person name="Fitzgerald M."/>
            <person name="Haas B."/>
            <person name="Abouelleil A."/>
            <person name="Allen A.W."/>
            <person name="Alvarado L."/>
            <person name="Arachchi H.M."/>
            <person name="Berlin A.M."/>
            <person name="Chapman S.B."/>
            <person name="Gainer-Dewar J."/>
            <person name="Goldberg J."/>
            <person name="Griggs A."/>
            <person name="Gujja S."/>
            <person name="Hansen M."/>
            <person name="Howarth C."/>
            <person name="Imamovic A."/>
            <person name="Ireland A."/>
            <person name="Larimer J."/>
            <person name="McCowan C."/>
            <person name="Murphy C."/>
            <person name="Pearson M."/>
            <person name="Poon T.W."/>
            <person name="Priest M."/>
            <person name="Roberts A."/>
            <person name="Saif S."/>
            <person name="Shea T."/>
            <person name="Sisk P."/>
            <person name="Sykes S."/>
            <person name="Wortman J."/>
            <person name="Nusbaum C."/>
            <person name="Birren B."/>
        </authorList>
    </citation>
    <scope>NUCLEOTIDE SEQUENCE [LARGE SCALE GENOMIC DNA]</scope>
    <source>
        <strain evidence="1 2">CBS 101466</strain>
    </source>
</reference>
<evidence type="ECO:0000313" key="2">
    <source>
        <dbReference type="Proteomes" id="UP000030752"/>
    </source>
</evidence>
<organism evidence="1 2">
    <name type="scientific">Cyphellophora europaea (strain CBS 101466)</name>
    <name type="common">Phialophora europaea</name>
    <dbReference type="NCBI Taxonomy" id="1220924"/>
    <lineage>
        <taxon>Eukaryota</taxon>
        <taxon>Fungi</taxon>
        <taxon>Dikarya</taxon>
        <taxon>Ascomycota</taxon>
        <taxon>Pezizomycotina</taxon>
        <taxon>Eurotiomycetes</taxon>
        <taxon>Chaetothyriomycetidae</taxon>
        <taxon>Chaetothyriales</taxon>
        <taxon>Cyphellophoraceae</taxon>
        <taxon>Cyphellophora</taxon>
    </lineage>
</organism>
<protein>
    <submittedName>
        <fullName evidence="1">Uncharacterized protein</fullName>
    </submittedName>
</protein>
<accession>W2S6A2</accession>
<dbReference type="InterPro" id="IPR024242">
    <property type="entry name" value="NCE101"/>
</dbReference>
<dbReference type="OrthoDB" id="2155101at2759"/>
<keyword evidence="2" id="KW-1185">Reference proteome</keyword>
<dbReference type="RefSeq" id="XP_008713678.1">
    <property type="nucleotide sequence ID" value="XM_008715456.1"/>
</dbReference>
<dbReference type="AlphaFoldDB" id="W2S6A2"/>
<dbReference type="GeneID" id="19978126"/>
<sequence>MASIAQPWLINKFVDPLFSVAMGVTAAALRIQREEKEKHPSQDSSYPALWQKGRRMATHYFGWDEKS</sequence>
<dbReference type="eggNOG" id="ENOG502RPXC">
    <property type="taxonomic scope" value="Eukaryota"/>
</dbReference>
<dbReference type="InParanoid" id="W2S6A2"/>
<dbReference type="HOGENOM" id="CLU_193970_0_0_1"/>
<name>W2S6A2_CYPE1</name>
<dbReference type="Pfam" id="PF11654">
    <property type="entry name" value="NCE101"/>
    <property type="match status" value="1"/>
</dbReference>
<dbReference type="VEuPathDB" id="FungiDB:HMPREF1541_10787"/>
<proteinExistence type="predicted"/>
<evidence type="ECO:0000313" key="1">
    <source>
        <dbReference type="EMBL" id="ETN44236.1"/>
    </source>
</evidence>
<dbReference type="Proteomes" id="UP000030752">
    <property type="component" value="Unassembled WGS sequence"/>
</dbReference>
<dbReference type="GO" id="GO:0009306">
    <property type="term" value="P:protein secretion"/>
    <property type="evidence" value="ECO:0007669"/>
    <property type="project" value="InterPro"/>
</dbReference>
<dbReference type="EMBL" id="KI635846">
    <property type="protein sequence ID" value="ETN44236.1"/>
    <property type="molecule type" value="Genomic_DNA"/>
</dbReference>